<keyword evidence="2" id="KW-0812">Transmembrane</keyword>
<name>A0A4Q7YA36_9ACTN</name>
<feature type="transmembrane region" description="Helical" evidence="2">
    <location>
        <begin position="103"/>
        <end position="120"/>
    </location>
</feature>
<organism evidence="3 4">
    <name type="scientific">Blastococcus saxobsidens</name>
    <dbReference type="NCBI Taxonomy" id="138336"/>
    <lineage>
        <taxon>Bacteria</taxon>
        <taxon>Bacillati</taxon>
        <taxon>Actinomycetota</taxon>
        <taxon>Actinomycetes</taxon>
        <taxon>Geodermatophilales</taxon>
        <taxon>Geodermatophilaceae</taxon>
        <taxon>Blastococcus</taxon>
    </lineage>
</organism>
<reference evidence="3 4" key="1">
    <citation type="submission" date="2019-02" db="EMBL/GenBank/DDBJ databases">
        <title>Sequencing the genomes of 1000 actinobacteria strains.</title>
        <authorList>
            <person name="Klenk H.-P."/>
        </authorList>
    </citation>
    <scope>NUCLEOTIDE SEQUENCE [LARGE SCALE GENOMIC DNA]</scope>
    <source>
        <strain evidence="3 4">DSM 44509</strain>
    </source>
</reference>
<proteinExistence type="predicted"/>
<dbReference type="AlphaFoldDB" id="A0A4Q7YA36"/>
<comment type="caution">
    <text evidence="3">The sequence shown here is derived from an EMBL/GenBank/DDBJ whole genome shotgun (WGS) entry which is preliminary data.</text>
</comment>
<sequence length="218" mass="23920">MTRSEDYDDFYAQPLGQPAHNNPHGHAETRPGFASGVSASDQVHQQGPTLVEPTYGYAGLVKLANPLQRLGVFVIDFFGRIGLPVAAVSIVAPRFVPLTALEVWAATFAFAALMTIAINFEEDGVSMGCWAMGVRPVHAVNARGRHGVAAVHWTRLIGHDVLAVLDALLWPVLLLRVLLTKSHQTLADSWTHVVFVPFDRRTGPELLPKKEQTWRLMA</sequence>
<accession>A0A4Q7YA36</accession>
<gene>
    <name evidence="3" type="ORF">BKA19_3137</name>
</gene>
<evidence type="ECO:0000313" key="4">
    <source>
        <dbReference type="Proteomes" id="UP000292507"/>
    </source>
</evidence>
<keyword evidence="2" id="KW-1133">Transmembrane helix</keyword>
<dbReference type="RefSeq" id="WP_104526798.1">
    <property type="nucleotide sequence ID" value="NZ_POQT01000002.1"/>
</dbReference>
<dbReference type="Proteomes" id="UP000292507">
    <property type="component" value="Unassembled WGS sequence"/>
</dbReference>
<evidence type="ECO:0000256" key="1">
    <source>
        <dbReference type="SAM" id="MobiDB-lite"/>
    </source>
</evidence>
<keyword evidence="4" id="KW-1185">Reference proteome</keyword>
<dbReference type="EMBL" id="SHKV01000001">
    <property type="protein sequence ID" value="RZU33414.1"/>
    <property type="molecule type" value="Genomic_DNA"/>
</dbReference>
<feature type="transmembrane region" description="Helical" evidence="2">
    <location>
        <begin position="70"/>
        <end position="91"/>
    </location>
</feature>
<protein>
    <recommendedName>
        <fullName evidence="5">RDD family protein</fullName>
    </recommendedName>
</protein>
<evidence type="ECO:0008006" key="5">
    <source>
        <dbReference type="Google" id="ProtNLM"/>
    </source>
</evidence>
<keyword evidence="2" id="KW-0472">Membrane</keyword>
<evidence type="ECO:0000256" key="2">
    <source>
        <dbReference type="SAM" id="Phobius"/>
    </source>
</evidence>
<dbReference type="OrthoDB" id="9834270at2"/>
<feature type="region of interest" description="Disordered" evidence="1">
    <location>
        <begin position="12"/>
        <end position="39"/>
    </location>
</feature>
<evidence type="ECO:0000313" key="3">
    <source>
        <dbReference type="EMBL" id="RZU33414.1"/>
    </source>
</evidence>